<dbReference type="Pfam" id="PF18052">
    <property type="entry name" value="Rx_N"/>
    <property type="match status" value="1"/>
</dbReference>
<dbReference type="InterPro" id="IPR027417">
    <property type="entry name" value="P-loop_NTPase"/>
</dbReference>
<accession>A0A9R1AE84</accession>
<dbReference type="EMBL" id="LT934124">
    <property type="protein sequence ID" value="VAI93719.1"/>
    <property type="molecule type" value="Genomic_DNA"/>
</dbReference>
<keyword evidence="2" id="KW-0433">Leucine-rich repeat</keyword>
<dbReference type="InterPro" id="IPR042197">
    <property type="entry name" value="Apaf_helical"/>
</dbReference>
<dbReference type="PANTHER" id="PTHR23155">
    <property type="entry name" value="DISEASE RESISTANCE PROTEIN RP"/>
    <property type="match status" value="1"/>
</dbReference>
<feature type="domain" description="Disease resistance R13L4/SHOC-2-like LRR" evidence="10">
    <location>
        <begin position="582"/>
        <end position="920"/>
    </location>
</feature>
<evidence type="ECO:0000256" key="1">
    <source>
        <dbReference type="ARBA" id="ARBA00008894"/>
    </source>
</evidence>
<evidence type="ECO:0000259" key="7">
    <source>
        <dbReference type="Pfam" id="PF00931"/>
    </source>
</evidence>
<dbReference type="Gene3D" id="3.80.10.10">
    <property type="entry name" value="Ribonuclease Inhibitor"/>
    <property type="match status" value="1"/>
</dbReference>
<feature type="domain" description="NB-ARC" evidence="7">
    <location>
        <begin position="186"/>
        <end position="361"/>
    </location>
</feature>
<dbReference type="Proteomes" id="UP000324705">
    <property type="component" value="Chromosome 7B"/>
</dbReference>
<evidence type="ECO:0000256" key="5">
    <source>
        <dbReference type="ARBA" id="ARBA00022821"/>
    </source>
</evidence>
<feature type="domain" description="Disease resistance N-terminal" evidence="8">
    <location>
        <begin position="7"/>
        <end position="88"/>
    </location>
</feature>
<dbReference type="InterPro" id="IPR058922">
    <property type="entry name" value="WHD_DRP"/>
</dbReference>
<dbReference type="InterPro" id="IPR055414">
    <property type="entry name" value="LRR_R13L4/SHOC2-like"/>
</dbReference>
<dbReference type="Gene3D" id="1.10.8.430">
    <property type="entry name" value="Helical domain of apoptotic protease-activating factors"/>
    <property type="match status" value="1"/>
</dbReference>
<dbReference type="GO" id="GO:0009626">
    <property type="term" value="P:plant-type hypersensitive response"/>
    <property type="evidence" value="ECO:0007669"/>
    <property type="project" value="UniProtKB-ARBA"/>
</dbReference>
<name>A0A9R1AE84_TRITD</name>
<feature type="domain" description="Disease resistance protein winged helix" evidence="9">
    <location>
        <begin position="453"/>
        <end position="524"/>
    </location>
</feature>
<keyword evidence="6" id="KW-0175">Coiled coil</keyword>
<dbReference type="CDD" id="cd14798">
    <property type="entry name" value="RX-CC_like"/>
    <property type="match status" value="1"/>
</dbReference>
<dbReference type="GO" id="GO:0043531">
    <property type="term" value="F:ADP binding"/>
    <property type="evidence" value="ECO:0007669"/>
    <property type="project" value="InterPro"/>
</dbReference>
<keyword evidence="4" id="KW-0547">Nucleotide-binding</keyword>
<proteinExistence type="inferred from homology"/>
<dbReference type="SUPFAM" id="SSF52540">
    <property type="entry name" value="P-loop containing nucleoside triphosphate hydrolases"/>
    <property type="match status" value="1"/>
</dbReference>
<evidence type="ECO:0000256" key="4">
    <source>
        <dbReference type="ARBA" id="ARBA00022741"/>
    </source>
</evidence>
<dbReference type="AlphaFoldDB" id="A0A9R1AE84"/>
<dbReference type="PANTHER" id="PTHR23155:SF1005">
    <property type="entry name" value="OS07G0197300 PROTEIN"/>
    <property type="match status" value="1"/>
</dbReference>
<keyword evidence="12" id="KW-1185">Reference proteome</keyword>
<evidence type="ECO:0000256" key="6">
    <source>
        <dbReference type="ARBA" id="ARBA00023054"/>
    </source>
</evidence>
<sequence>MEGAAELVSTVGLVVGEEYRQLRGVGREVAELRDELATMNAILRMHSEADEGDVDHFVREWMKQVRELAYDSEDCVHLYIFRIRCRRSDGLVAWSKRVLATLFPRHRLAGDIKDLRARAVAISERHARYGVSREALRGSPSLAFAPMPRAASASADALRPANDPGQFVGIMEQANILAEKVKAADDQESDMKLKVFSVVGFGGLGKTTLAMEVCRQLETEFQRQAQISVSQTFDDKKDMEALLKRVIQQIVKPKADNEEGIKVEESLTGGLDNMNLNQLAQELARTLQDKRYLIVIDDVWTIAAWDAIQAKLPENHRGSRIMVTTRIAAVAKACSNKSDYIYPIQPLNSENSERLFLSRAFGSMDASCPDRLKKAMDDILRKCGGLPLAIVSIASLLANYKSSESKDMWERVSKSIGSHMEGHPSLEGMKRIITLSYNHLPYDLRRCMMYLSIFPEDSVVNKNRLLNKWIAEGLIAEMRGLTLLEVAQAYYDELISRSMIVQGPGESNNEGNGETCRVHDMMLEVMVSKSLEANFVSLVGGQYKGMAYDKIRRLSIHGEEEGPMGLTSKRKGVRNTEMNVKHVRSLIMLNNQGHKLLDQLGELTLLRVLDLNDCKGLENKHMGDICRLYLLRYLSLRGTAVSVMPPEVGELEQLLTLDVCGTLLKGLPETVNKLEKLERLFFTHTHRWDYLWMPTRGVSRMKALREVLKVGIADDIDVVREIGELQQLQVIVIYVDTEVSTEAVRTELALSLSKIYSLRFLNMGQTGWTDNTLKFLHQVSPPPRLLRRIRIAGGMDGLPSWIGSLTYLEEIELSWTFLVDDQLFEVLCKSPSLKSIILQLNFCGGSELVARSTQKFTALRSLNVTLGDEFPKVLRFEEGAMATLESLGLGIGDNNNTFDGIEHLTNLKEVYVSGNRECSAMKLGLEKLKAENEIRHPNEFKIIVS</sequence>
<dbReference type="PRINTS" id="PR00364">
    <property type="entry name" value="DISEASERSIST"/>
</dbReference>
<dbReference type="InterPro" id="IPR036388">
    <property type="entry name" value="WH-like_DNA-bd_sf"/>
</dbReference>
<dbReference type="FunFam" id="1.10.10.10:FF:000322">
    <property type="entry name" value="Probable disease resistance protein At1g63360"/>
    <property type="match status" value="1"/>
</dbReference>
<protein>
    <submittedName>
        <fullName evidence="11">Uncharacterized protein</fullName>
    </submittedName>
</protein>
<dbReference type="GO" id="GO:0042742">
    <property type="term" value="P:defense response to bacterium"/>
    <property type="evidence" value="ECO:0007669"/>
    <property type="project" value="UniProtKB-ARBA"/>
</dbReference>
<dbReference type="InterPro" id="IPR038005">
    <property type="entry name" value="RX-like_CC"/>
</dbReference>
<dbReference type="Pfam" id="PF23559">
    <property type="entry name" value="WHD_DRP"/>
    <property type="match status" value="1"/>
</dbReference>
<dbReference type="GO" id="GO:0002758">
    <property type="term" value="P:innate immune response-activating signaling pathway"/>
    <property type="evidence" value="ECO:0007669"/>
    <property type="project" value="UniProtKB-ARBA"/>
</dbReference>
<dbReference type="Gene3D" id="1.20.5.4130">
    <property type="match status" value="1"/>
</dbReference>
<reference evidence="11 12" key="1">
    <citation type="submission" date="2017-09" db="EMBL/GenBank/DDBJ databases">
        <authorList>
            <consortium name="International Durum Wheat Genome Sequencing Consortium (IDWGSC)"/>
            <person name="Milanesi L."/>
        </authorList>
    </citation>
    <scope>NUCLEOTIDE SEQUENCE [LARGE SCALE GENOMIC DNA]</scope>
    <source>
        <strain evidence="12">cv. Svevo</strain>
    </source>
</reference>
<dbReference type="Gene3D" id="1.10.10.10">
    <property type="entry name" value="Winged helix-like DNA-binding domain superfamily/Winged helix DNA-binding domain"/>
    <property type="match status" value="1"/>
</dbReference>
<evidence type="ECO:0000259" key="8">
    <source>
        <dbReference type="Pfam" id="PF18052"/>
    </source>
</evidence>
<keyword evidence="5" id="KW-0611">Plant defense</keyword>
<comment type="similarity">
    <text evidence="1">Belongs to the disease resistance NB-LRR family.</text>
</comment>
<dbReference type="Pfam" id="PF00931">
    <property type="entry name" value="NB-ARC"/>
    <property type="match status" value="1"/>
</dbReference>
<keyword evidence="3" id="KW-0677">Repeat</keyword>
<evidence type="ECO:0000313" key="11">
    <source>
        <dbReference type="EMBL" id="VAI93719.1"/>
    </source>
</evidence>
<dbReference type="OMA" id="FTHTHRW"/>
<evidence type="ECO:0000259" key="9">
    <source>
        <dbReference type="Pfam" id="PF23559"/>
    </source>
</evidence>
<evidence type="ECO:0000313" key="12">
    <source>
        <dbReference type="Proteomes" id="UP000324705"/>
    </source>
</evidence>
<gene>
    <name evidence="11" type="ORF">TRITD_7Bv1G225390</name>
</gene>
<evidence type="ECO:0000256" key="3">
    <source>
        <dbReference type="ARBA" id="ARBA00022737"/>
    </source>
</evidence>
<dbReference type="InterPro" id="IPR032675">
    <property type="entry name" value="LRR_dom_sf"/>
</dbReference>
<dbReference type="Gene3D" id="3.40.50.300">
    <property type="entry name" value="P-loop containing nucleotide triphosphate hydrolases"/>
    <property type="match status" value="1"/>
</dbReference>
<dbReference type="Pfam" id="PF23598">
    <property type="entry name" value="LRR_14"/>
    <property type="match status" value="1"/>
</dbReference>
<evidence type="ECO:0000256" key="2">
    <source>
        <dbReference type="ARBA" id="ARBA00022614"/>
    </source>
</evidence>
<organism evidence="11 12">
    <name type="scientific">Triticum turgidum subsp. durum</name>
    <name type="common">Durum wheat</name>
    <name type="synonym">Triticum durum</name>
    <dbReference type="NCBI Taxonomy" id="4567"/>
    <lineage>
        <taxon>Eukaryota</taxon>
        <taxon>Viridiplantae</taxon>
        <taxon>Streptophyta</taxon>
        <taxon>Embryophyta</taxon>
        <taxon>Tracheophyta</taxon>
        <taxon>Spermatophyta</taxon>
        <taxon>Magnoliopsida</taxon>
        <taxon>Liliopsida</taxon>
        <taxon>Poales</taxon>
        <taxon>Poaceae</taxon>
        <taxon>BOP clade</taxon>
        <taxon>Pooideae</taxon>
        <taxon>Triticodae</taxon>
        <taxon>Triticeae</taxon>
        <taxon>Triticinae</taxon>
        <taxon>Triticum</taxon>
    </lineage>
</organism>
<dbReference type="InterPro" id="IPR044974">
    <property type="entry name" value="Disease_R_plants"/>
</dbReference>
<dbReference type="InterPro" id="IPR002182">
    <property type="entry name" value="NB-ARC"/>
</dbReference>
<evidence type="ECO:0000259" key="10">
    <source>
        <dbReference type="Pfam" id="PF23598"/>
    </source>
</evidence>
<dbReference type="SUPFAM" id="SSF52058">
    <property type="entry name" value="L domain-like"/>
    <property type="match status" value="1"/>
</dbReference>
<dbReference type="Gramene" id="TRITD7Bv1G225390.1">
    <property type="protein sequence ID" value="TRITD7Bv1G225390.1"/>
    <property type="gene ID" value="TRITD7Bv1G225390"/>
</dbReference>
<dbReference type="InterPro" id="IPR041118">
    <property type="entry name" value="Rx_N"/>
</dbReference>